<feature type="signal peptide" evidence="1">
    <location>
        <begin position="1"/>
        <end position="21"/>
    </location>
</feature>
<proteinExistence type="predicted"/>
<sequence length="332" mass="36774">MKSMKRLVAAMSCVIICTVMMVSCKKEYEDKFNIIPGDTVIVKDDRMIETFSIPEFSADTVLKASIVNGEILVYWPNYKAVPDSISPQITIPNTATITPASGTKIPFQQGVTYTVKAQSGRTSAFKLSIIFQQPNILLNFLTLFLYQVNPGENTINIRGDGILPGTNETKVFLIHNTSGNTIDVTKYINNITTNNIRLALNGFETWEVGDYQYKITSGVRTVTSGYNKVLCIRKEAQPGMAVYWPGTVTAKVGDVITMTGENISFIDSIMISNGTTVYKVHHTATTNEIKITIANGTSIGTYKQLFLYSRERYGTGNYGQLTFTEPNTLEIK</sequence>
<dbReference type="OrthoDB" id="1328820at2"/>
<comment type="caution">
    <text evidence="2">The sequence shown here is derived from an EMBL/GenBank/DDBJ whole genome shotgun (WGS) entry which is preliminary data.</text>
</comment>
<dbReference type="AlphaFoldDB" id="A0A327QJH3"/>
<evidence type="ECO:0000256" key="1">
    <source>
        <dbReference type="SAM" id="SignalP"/>
    </source>
</evidence>
<dbReference type="RefSeq" id="WP_148707331.1">
    <property type="nucleotide sequence ID" value="NZ_QLLL01000005.1"/>
</dbReference>
<name>A0A327QJH3_9BACT</name>
<evidence type="ECO:0000313" key="3">
    <source>
        <dbReference type="Proteomes" id="UP000249547"/>
    </source>
</evidence>
<dbReference type="PROSITE" id="PS51257">
    <property type="entry name" value="PROKAR_LIPOPROTEIN"/>
    <property type="match status" value="1"/>
</dbReference>
<reference evidence="2 3" key="1">
    <citation type="submission" date="2018-06" db="EMBL/GenBank/DDBJ databases">
        <title>Genomic Encyclopedia of Archaeal and Bacterial Type Strains, Phase II (KMG-II): from individual species to whole genera.</title>
        <authorList>
            <person name="Goeker M."/>
        </authorList>
    </citation>
    <scope>NUCLEOTIDE SEQUENCE [LARGE SCALE GENOMIC DNA]</scope>
    <source>
        <strain evidence="2 3">DSM 23857</strain>
    </source>
</reference>
<dbReference type="EMBL" id="QLLL01000005">
    <property type="protein sequence ID" value="RAJ04145.1"/>
    <property type="molecule type" value="Genomic_DNA"/>
</dbReference>
<gene>
    <name evidence="2" type="ORF">LX64_03023</name>
</gene>
<accession>A0A327QJH3</accession>
<feature type="chain" id="PRO_5016426740" description="IPT/TIG domain-containing protein" evidence="1">
    <location>
        <begin position="22"/>
        <end position="332"/>
    </location>
</feature>
<keyword evidence="1" id="KW-0732">Signal</keyword>
<protein>
    <recommendedName>
        <fullName evidence="4">IPT/TIG domain-containing protein</fullName>
    </recommendedName>
</protein>
<dbReference type="Proteomes" id="UP000249547">
    <property type="component" value="Unassembled WGS sequence"/>
</dbReference>
<organism evidence="2 3">
    <name type="scientific">Chitinophaga skermanii</name>
    <dbReference type="NCBI Taxonomy" id="331697"/>
    <lineage>
        <taxon>Bacteria</taxon>
        <taxon>Pseudomonadati</taxon>
        <taxon>Bacteroidota</taxon>
        <taxon>Chitinophagia</taxon>
        <taxon>Chitinophagales</taxon>
        <taxon>Chitinophagaceae</taxon>
        <taxon>Chitinophaga</taxon>
    </lineage>
</organism>
<keyword evidence="3" id="KW-1185">Reference proteome</keyword>
<evidence type="ECO:0008006" key="4">
    <source>
        <dbReference type="Google" id="ProtNLM"/>
    </source>
</evidence>
<evidence type="ECO:0000313" key="2">
    <source>
        <dbReference type="EMBL" id="RAJ04145.1"/>
    </source>
</evidence>
<dbReference type="Gene3D" id="2.60.40.2340">
    <property type="match status" value="1"/>
</dbReference>